<dbReference type="EC" id="4.2.99.18" evidence="15"/>
<evidence type="ECO:0000256" key="11">
    <source>
        <dbReference type="ARBA" id="ARBA00023239"/>
    </source>
</evidence>
<evidence type="ECO:0000256" key="7">
    <source>
        <dbReference type="ARBA" id="ARBA00022801"/>
    </source>
</evidence>
<keyword evidence="7 15" id="KW-0378">Hydrolase</keyword>
<dbReference type="RefSeq" id="WP_289841651.1">
    <property type="nucleotide sequence ID" value="NZ_CATKSH010000002.1"/>
</dbReference>
<evidence type="ECO:0000256" key="3">
    <source>
        <dbReference type="ARBA" id="ARBA00011245"/>
    </source>
</evidence>
<evidence type="ECO:0000256" key="5">
    <source>
        <dbReference type="ARBA" id="ARBA00022763"/>
    </source>
</evidence>
<keyword evidence="9 15" id="KW-0238">DNA-binding</keyword>
<comment type="function">
    <text evidence="15">Involved in base excision repair of DNA damaged by oxidation or by mutagenic agents. Acts as DNA glycosylase that recognizes and removes damaged bases. Has a preference for oxidized purines, such as 7,8-dihydro-8-oxoguanine (8-oxoG). Has AP (apurinic/apyrimidinic) lyase activity and introduces nicks in the DNA strand. Cleaves the DNA backbone by beta-delta elimination to generate a single-strand break at the site of the removed base with both 3'- and 5'-phosphates.</text>
</comment>
<dbReference type="GO" id="GO:0003684">
    <property type="term" value="F:damaged DNA binding"/>
    <property type="evidence" value="ECO:0007669"/>
    <property type="project" value="InterPro"/>
</dbReference>
<protein>
    <recommendedName>
        <fullName evidence="15">Formamidopyrimidine-DNA glycosylase</fullName>
        <shortName evidence="15">Fapy-DNA glycosylase</shortName>
        <ecNumber evidence="15">3.2.2.23</ecNumber>
    </recommendedName>
    <alternativeName>
        <fullName evidence="15">DNA-(apurinic or apyrimidinic site) lyase MutM</fullName>
        <shortName evidence="15">AP lyase MutM</shortName>
        <ecNumber evidence="15">4.2.99.18</ecNumber>
    </alternativeName>
</protein>
<keyword evidence="8 15" id="KW-0862">Zinc</keyword>
<feature type="active site" description="Proton donor; for delta-elimination activity" evidence="15">
    <location>
        <position position="279"/>
    </location>
</feature>
<feature type="domain" description="Formamidopyrimidine-DNA glycosylase catalytic" evidence="17">
    <location>
        <begin position="2"/>
        <end position="125"/>
    </location>
</feature>
<dbReference type="InterPro" id="IPR012319">
    <property type="entry name" value="FPG_cat"/>
</dbReference>
<evidence type="ECO:0000256" key="4">
    <source>
        <dbReference type="ARBA" id="ARBA00022723"/>
    </source>
</evidence>
<gene>
    <name evidence="15 18" type="primary">mutM</name>
    <name evidence="15" type="synonym">fpg</name>
    <name evidence="18" type="ORF">LMG32879_000467</name>
</gene>
<dbReference type="SMART" id="SM01232">
    <property type="entry name" value="H2TH"/>
    <property type="match status" value="1"/>
</dbReference>
<evidence type="ECO:0000256" key="10">
    <source>
        <dbReference type="ARBA" id="ARBA00023204"/>
    </source>
</evidence>
<keyword evidence="19" id="KW-1185">Reference proteome</keyword>
<evidence type="ECO:0000256" key="13">
    <source>
        <dbReference type="ARBA" id="ARBA00023295"/>
    </source>
</evidence>
<keyword evidence="5 15" id="KW-0227">DNA damage</keyword>
<dbReference type="GO" id="GO:0140078">
    <property type="term" value="F:class I DNA-(apurinic or apyrimidinic site) endonuclease activity"/>
    <property type="evidence" value="ECO:0007669"/>
    <property type="project" value="UniProtKB-EC"/>
</dbReference>
<evidence type="ECO:0000256" key="9">
    <source>
        <dbReference type="ARBA" id="ARBA00023125"/>
    </source>
</evidence>
<dbReference type="EMBL" id="CATKSH010000002">
    <property type="protein sequence ID" value="CAI9119647.1"/>
    <property type="molecule type" value="Genomic_DNA"/>
</dbReference>
<dbReference type="SUPFAM" id="SSF46946">
    <property type="entry name" value="S13-like H2TH domain"/>
    <property type="match status" value="1"/>
</dbReference>
<comment type="caution">
    <text evidence="18">The sequence shown here is derived from an EMBL/GenBank/DDBJ whole genome shotgun (WGS) entry which is preliminary data.</text>
</comment>
<evidence type="ECO:0000256" key="6">
    <source>
        <dbReference type="ARBA" id="ARBA00022771"/>
    </source>
</evidence>
<feature type="active site" description="Proton donor; for beta-elimination activity" evidence="15">
    <location>
        <position position="58"/>
    </location>
</feature>
<accession>A0AA35UPB1</accession>
<feature type="active site" description="Proton donor" evidence="15">
    <location>
        <position position="3"/>
    </location>
</feature>
<keyword evidence="11 15" id="KW-0456">Lyase</keyword>
<dbReference type="InterPro" id="IPR000214">
    <property type="entry name" value="Znf_DNA_glyclase/AP_lyase"/>
</dbReference>
<proteinExistence type="inferred from homology"/>
<evidence type="ECO:0000256" key="2">
    <source>
        <dbReference type="ARBA" id="ARBA00009409"/>
    </source>
</evidence>
<dbReference type="CDD" id="cd08966">
    <property type="entry name" value="EcFpg-like_N"/>
    <property type="match status" value="1"/>
</dbReference>
<evidence type="ECO:0000256" key="15">
    <source>
        <dbReference type="HAMAP-Rule" id="MF_00103"/>
    </source>
</evidence>
<keyword evidence="13 15" id="KW-0326">Glycosidase</keyword>
<dbReference type="GO" id="GO:0008270">
    <property type="term" value="F:zinc ion binding"/>
    <property type="evidence" value="ECO:0007669"/>
    <property type="project" value="UniProtKB-UniRule"/>
</dbReference>
<comment type="catalytic activity">
    <reaction evidence="14 15">
        <text>2'-deoxyribonucleotide-(2'-deoxyribose 5'-phosphate)-2'-deoxyribonucleotide-DNA = a 3'-end 2'-deoxyribonucleotide-(2,3-dehydro-2,3-deoxyribose 5'-phosphate)-DNA + a 5'-end 5'-phospho-2'-deoxyribonucleoside-DNA + H(+)</text>
        <dbReference type="Rhea" id="RHEA:66592"/>
        <dbReference type="Rhea" id="RHEA-COMP:13180"/>
        <dbReference type="Rhea" id="RHEA-COMP:16897"/>
        <dbReference type="Rhea" id="RHEA-COMP:17067"/>
        <dbReference type="ChEBI" id="CHEBI:15378"/>
        <dbReference type="ChEBI" id="CHEBI:136412"/>
        <dbReference type="ChEBI" id="CHEBI:157695"/>
        <dbReference type="ChEBI" id="CHEBI:167181"/>
        <dbReference type="EC" id="4.2.99.18"/>
    </reaction>
</comment>
<evidence type="ECO:0000313" key="19">
    <source>
        <dbReference type="Proteomes" id="UP001176960"/>
    </source>
</evidence>
<dbReference type="AlphaFoldDB" id="A0AA35UPB1"/>
<evidence type="ECO:0000259" key="17">
    <source>
        <dbReference type="PROSITE" id="PS51068"/>
    </source>
</evidence>
<dbReference type="GO" id="GO:0034039">
    <property type="term" value="F:8-oxo-7,8-dihydroguanine DNA N-glycosylase activity"/>
    <property type="evidence" value="ECO:0007669"/>
    <property type="project" value="TreeGrafter"/>
</dbReference>
<evidence type="ECO:0000256" key="14">
    <source>
        <dbReference type="ARBA" id="ARBA00044632"/>
    </source>
</evidence>
<evidence type="ECO:0000313" key="18">
    <source>
        <dbReference type="EMBL" id="CAI9119647.1"/>
    </source>
</evidence>
<dbReference type="FunFam" id="1.10.8.50:FF:000003">
    <property type="entry name" value="Formamidopyrimidine-DNA glycosylase"/>
    <property type="match status" value="1"/>
</dbReference>
<feature type="binding site" evidence="15">
    <location>
        <position position="122"/>
    </location>
    <ligand>
        <name>DNA</name>
        <dbReference type="ChEBI" id="CHEBI:16991"/>
    </ligand>
</feature>
<dbReference type="NCBIfam" id="TIGR00577">
    <property type="entry name" value="fpg"/>
    <property type="match status" value="1"/>
</dbReference>
<dbReference type="InterPro" id="IPR035937">
    <property type="entry name" value="FPG_N"/>
</dbReference>
<reference evidence="18" key="1">
    <citation type="submission" date="2023-03" db="EMBL/GenBank/DDBJ databases">
        <authorList>
            <person name="Cleenwerck I."/>
        </authorList>
    </citation>
    <scope>NUCLEOTIDE SEQUENCE</scope>
    <source>
        <strain evidence="18">LMG 32879</strain>
    </source>
</reference>
<comment type="catalytic activity">
    <reaction evidence="1 15">
        <text>Hydrolysis of DNA containing ring-opened 7-methylguanine residues, releasing 2,6-diamino-4-hydroxy-5-(N-methyl)formamidopyrimidine.</text>
        <dbReference type="EC" id="3.2.2.23"/>
    </reaction>
</comment>
<dbReference type="SMART" id="SM00898">
    <property type="entry name" value="Fapy_DNA_glyco"/>
    <property type="match status" value="1"/>
</dbReference>
<dbReference type="GO" id="GO:0006284">
    <property type="term" value="P:base-excision repair"/>
    <property type="evidence" value="ECO:0007669"/>
    <property type="project" value="InterPro"/>
</dbReference>
<dbReference type="Proteomes" id="UP001176960">
    <property type="component" value="Unassembled WGS sequence"/>
</dbReference>
<sequence length="290" mass="32078">MPELPEVETAMRGLRTAIEGHVITRAIVARHDLRWAIPEDFAPRVVGKRVLDLRRRGKYILIRLSDDLTVLLHLGMSGRVFIARPEAREGVASGSRRETARAHEHVTFFMDDDTRVGMIDPRRFGAVLLLTTSEENSHPLIAALGVEPLDAAFLKFPLGKFAERRRAPVKNLLLDQKVIAGLGNIYVCEALHRAEIHPAREAGSLTPAEWRRLMPVIQDVLIEAVNSGGSSLRDYAQPGGEKGGFQDFHRVYGREGRGCADCPGPPTCGGVERIVQAGRSTFLCPMRQPL</sequence>
<name>A0AA35UPB1_9PROT</name>
<evidence type="ECO:0000256" key="12">
    <source>
        <dbReference type="ARBA" id="ARBA00023268"/>
    </source>
</evidence>
<dbReference type="SUPFAM" id="SSF81624">
    <property type="entry name" value="N-terminal domain of MutM-like DNA repair proteins"/>
    <property type="match status" value="1"/>
</dbReference>
<feature type="binding site" evidence="15">
    <location>
        <position position="103"/>
    </location>
    <ligand>
        <name>DNA</name>
        <dbReference type="ChEBI" id="CHEBI:16991"/>
    </ligand>
</feature>
<dbReference type="PROSITE" id="PS51066">
    <property type="entry name" value="ZF_FPG_2"/>
    <property type="match status" value="1"/>
</dbReference>
<dbReference type="HAMAP" id="MF_00103">
    <property type="entry name" value="Fapy_DNA_glycosyl"/>
    <property type="match status" value="1"/>
</dbReference>
<dbReference type="EC" id="3.2.2.23" evidence="15"/>
<dbReference type="SUPFAM" id="SSF57716">
    <property type="entry name" value="Glucocorticoid receptor-like (DNA-binding domain)"/>
    <property type="match status" value="1"/>
</dbReference>
<dbReference type="PANTHER" id="PTHR22993">
    <property type="entry name" value="FORMAMIDOPYRIMIDINE-DNA GLYCOSYLASE"/>
    <property type="match status" value="1"/>
</dbReference>
<keyword evidence="10 15" id="KW-0234">DNA repair</keyword>
<organism evidence="18 19">
    <name type="scientific">Brytella acorum</name>
    <dbReference type="NCBI Taxonomy" id="2959299"/>
    <lineage>
        <taxon>Bacteria</taxon>
        <taxon>Pseudomonadati</taxon>
        <taxon>Pseudomonadota</taxon>
        <taxon>Alphaproteobacteria</taxon>
        <taxon>Acetobacterales</taxon>
        <taxon>Acetobacteraceae</taxon>
        <taxon>Brytella</taxon>
    </lineage>
</organism>
<dbReference type="InterPro" id="IPR010979">
    <property type="entry name" value="Ribosomal_uS13-like_H2TH"/>
</dbReference>
<dbReference type="NCBIfam" id="NF002211">
    <property type="entry name" value="PRK01103.1"/>
    <property type="match status" value="1"/>
</dbReference>
<feature type="domain" description="FPG-type" evidence="16">
    <location>
        <begin position="250"/>
        <end position="289"/>
    </location>
</feature>
<keyword evidence="6 15" id="KW-0863">Zinc-finger</keyword>
<feature type="active site" description="Schiff-base intermediate with DNA" evidence="15">
    <location>
        <position position="2"/>
    </location>
</feature>
<comment type="subunit">
    <text evidence="3 15">Monomer.</text>
</comment>
<evidence type="ECO:0000256" key="8">
    <source>
        <dbReference type="ARBA" id="ARBA00022833"/>
    </source>
</evidence>
<keyword evidence="12 15" id="KW-0511">Multifunctional enzyme</keyword>
<comment type="cofactor">
    <cofactor evidence="15">
        <name>Zn(2+)</name>
        <dbReference type="ChEBI" id="CHEBI:29105"/>
    </cofactor>
    <text evidence="15">Binds 1 zinc ion per subunit.</text>
</comment>
<feature type="binding site" evidence="15">
    <location>
        <position position="165"/>
    </location>
    <ligand>
        <name>DNA</name>
        <dbReference type="ChEBI" id="CHEBI:16991"/>
    </ligand>
</feature>
<dbReference type="InterPro" id="IPR015886">
    <property type="entry name" value="H2TH_FPG"/>
</dbReference>
<dbReference type="PANTHER" id="PTHR22993:SF9">
    <property type="entry name" value="FORMAMIDOPYRIMIDINE-DNA GLYCOSYLASE"/>
    <property type="match status" value="1"/>
</dbReference>
<comment type="similarity">
    <text evidence="2 15">Belongs to the FPG family.</text>
</comment>
<dbReference type="Pfam" id="PF01149">
    <property type="entry name" value="Fapy_DNA_glyco"/>
    <property type="match status" value="1"/>
</dbReference>
<dbReference type="Gene3D" id="1.10.8.50">
    <property type="match status" value="1"/>
</dbReference>
<evidence type="ECO:0000256" key="1">
    <source>
        <dbReference type="ARBA" id="ARBA00001668"/>
    </source>
</evidence>
<dbReference type="PROSITE" id="PS51068">
    <property type="entry name" value="FPG_CAT"/>
    <property type="match status" value="1"/>
</dbReference>
<dbReference type="Pfam" id="PF06831">
    <property type="entry name" value="H2TH"/>
    <property type="match status" value="1"/>
</dbReference>
<dbReference type="Gene3D" id="3.20.190.10">
    <property type="entry name" value="MutM-like, N-terminal"/>
    <property type="match status" value="1"/>
</dbReference>
<dbReference type="InterPro" id="IPR020629">
    <property type="entry name" value="FPG_Glyclase"/>
</dbReference>
<evidence type="ECO:0000259" key="16">
    <source>
        <dbReference type="PROSITE" id="PS51066"/>
    </source>
</evidence>
<keyword evidence="4 15" id="KW-0479">Metal-binding</keyword>